<dbReference type="Gene3D" id="3.40.50.410">
    <property type="entry name" value="von Willebrand factor, type A domain"/>
    <property type="match status" value="1"/>
</dbReference>
<keyword evidence="3 5" id="KW-1133">Transmembrane helix</keyword>
<evidence type="ECO:0000259" key="6">
    <source>
        <dbReference type="PROSITE" id="PS50234"/>
    </source>
</evidence>
<dbReference type="AlphaFoldDB" id="A0A382EK70"/>
<feature type="transmembrane region" description="Helical" evidence="5">
    <location>
        <begin position="301"/>
        <end position="319"/>
    </location>
</feature>
<evidence type="ECO:0000256" key="1">
    <source>
        <dbReference type="ARBA" id="ARBA00022475"/>
    </source>
</evidence>
<dbReference type="PANTHER" id="PTHR22550">
    <property type="entry name" value="SPORE GERMINATION PROTEIN"/>
    <property type="match status" value="1"/>
</dbReference>
<dbReference type="InterPro" id="IPR002035">
    <property type="entry name" value="VWF_A"/>
</dbReference>
<evidence type="ECO:0000256" key="4">
    <source>
        <dbReference type="ARBA" id="ARBA00023136"/>
    </source>
</evidence>
<keyword evidence="4 5" id="KW-0472">Membrane</keyword>
<dbReference type="PANTHER" id="PTHR22550:SF5">
    <property type="entry name" value="LEUCINE ZIPPER PROTEIN 4"/>
    <property type="match status" value="1"/>
</dbReference>
<keyword evidence="1" id="KW-1003">Cell membrane</keyword>
<feature type="transmembrane region" description="Helical" evidence="5">
    <location>
        <begin position="47"/>
        <end position="65"/>
    </location>
</feature>
<reference evidence="7" key="1">
    <citation type="submission" date="2018-05" db="EMBL/GenBank/DDBJ databases">
        <authorList>
            <person name="Lanie J.A."/>
            <person name="Ng W.-L."/>
            <person name="Kazmierczak K.M."/>
            <person name="Andrzejewski T.M."/>
            <person name="Davidsen T.M."/>
            <person name="Wayne K.J."/>
            <person name="Tettelin H."/>
            <person name="Glass J.I."/>
            <person name="Rusch D."/>
            <person name="Podicherti R."/>
            <person name="Tsui H.-C.T."/>
            <person name="Winkler M.E."/>
        </authorList>
    </citation>
    <scope>NUCLEOTIDE SEQUENCE</scope>
</reference>
<feature type="domain" description="VWFA" evidence="6">
    <location>
        <begin position="82"/>
        <end position="289"/>
    </location>
</feature>
<name>A0A382EK70_9ZZZZ</name>
<dbReference type="Pfam" id="PF00092">
    <property type="entry name" value="VWA"/>
    <property type="match status" value="1"/>
</dbReference>
<keyword evidence="2 5" id="KW-0812">Transmembrane</keyword>
<evidence type="ECO:0000256" key="5">
    <source>
        <dbReference type="SAM" id="Phobius"/>
    </source>
</evidence>
<accession>A0A382EK70</accession>
<dbReference type="InterPro" id="IPR050768">
    <property type="entry name" value="UPF0353/GerABKA_families"/>
</dbReference>
<organism evidence="7">
    <name type="scientific">marine metagenome</name>
    <dbReference type="NCBI Taxonomy" id="408172"/>
    <lineage>
        <taxon>unclassified sequences</taxon>
        <taxon>metagenomes</taxon>
        <taxon>ecological metagenomes</taxon>
    </lineage>
</organism>
<dbReference type="SUPFAM" id="SSF53300">
    <property type="entry name" value="vWA-like"/>
    <property type="match status" value="1"/>
</dbReference>
<dbReference type="InterPro" id="IPR036465">
    <property type="entry name" value="vWFA_dom_sf"/>
</dbReference>
<dbReference type="EMBL" id="UINC01044600">
    <property type="protein sequence ID" value="SVB50267.1"/>
    <property type="molecule type" value="Genomic_DNA"/>
</dbReference>
<evidence type="ECO:0000313" key="7">
    <source>
        <dbReference type="EMBL" id="SVB50267.1"/>
    </source>
</evidence>
<evidence type="ECO:0000256" key="3">
    <source>
        <dbReference type="ARBA" id="ARBA00022989"/>
    </source>
</evidence>
<gene>
    <name evidence="7" type="ORF">METZ01_LOCUS203121</name>
</gene>
<dbReference type="SMART" id="SM00327">
    <property type="entry name" value="VWA"/>
    <property type="match status" value="1"/>
</dbReference>
<sequence>MWLGIIPILVVILFAIDRIWKSKIQNRFASNEVILKLSPNISLFKPYLRIFMIVFSLSFLVLAMINPQMGTKMETFKRFGVDIVFAIDVSRSMLAEDVAPNRLEKSKQLVNQIINTLSGDRIGIVAYAGKAFPQLPITTDYSSGKMFLQNMNTDMISSQGTAIDEAIQLAITYFDDENKIERILIIISDGEDHNDISLDMAKIAAEKGITIYTIGVGMDKGVPIPIKKNGIVQSYKKDSKGEVVITKLNKEVLSNIAKETNGEYIEGLDTKFVIDRIKNILNQTDKKEFESKKFSEYKDQFQWFLAIGLLFLFIEVFLFDTKTFWLKKLNLFNEN</sequence>
<protein>
    <recommendedName>
        <fullName evidence="6">VWFA domain-containing protein</fullName>
    </recommendedName>
</protein>
<dbReference type="PROSITE" id="PS50234">
    <property type="entry name" value="VWFA"/>
    <property type="match status" value="1"/>
</dbReference>
<evidence type="ECO:0000256" key="2">
    <source>
        <dbReference type="ARBA" id="ARBA00022692"/>
    </source>
</evidence>
<proteinExistence type="predicted"/>